<evidence type="ECO:0000313" key="2">
    <source>
        <dbReference type="Proteomes" id="UP001219525"/>
    </source>
</evidence>
<dbReference type="EMBL" id="JARJCW010000009">
    <property type="protein sequence ID" value="KAJ7220681.1"/>
    <property type="molecule type" value="Genomic_DNA"/>
</dbReference>
<comment type="caution">
    <text evidence="1">The sequence shown here is derived from an EMBL/GenBank/DDBJ whole genome shotgun (WGS) entry which is preliminary data.</text>
</comment>
<gene>
    <name evidence="1" type="ORF">GGX14DRAFT_389084</name>
</gene>
<name>A0AAD6VWZ0_9AGAR</name>
<dbReference type="Proteomes" id="UP001219525">
    <property type="component" value="Unassembled WGS sequence"/>
</dbReference>
<accession>A0AAD6VWZ0</accession>
<keyword evidence="2" id="KW-1185">Reference proteome</keyword>
<protein>
    <submittedName>
        <fullName evidence="1">Uncharacterized protein</fullName>
    </submittedName>
</protein>
<reference evidence="1" key="1">
    <citation type="submission" date="2023-03" db="EMBL/GenBank/DDBJ databases">
        <title>Massive genome expansion in bonnet fungi (Mycena s.s.) driven by repeated elements and novel gene families across ecological guilds.</title>
        <authorList>
            <consortium name="Lawrence Berkeley National Laboratory"/>
            <person name="Harder C.B."/>
            <person name="Miyauchi S."/>
            <person name="Viragh M."/>
            <person name="Kuo A."/>
            <person name="Thoen E."/>
            <person name="Andreopoulos B."/>
            <person name="Lu D."/>
            <person name="Skrede I."/>
            <person name="Drula E."/>
            <person name="Henrissat B."/>
            <person name="Morin E."/>
            <person name="Kohler A."/>
            <person name="Barry K."/>
            <person name="LaButti K."/>
            <person name="Morin E."/>
            <person name="Salamov A."/>
            <person name="Lipzen A."/>
            <person name="Mereny Z."/>
            <person name="Hegedus B."/>
            <person name="Baldrian P."/>
            <person name="Stursova M."/>
            <person name="Weitz H."/>
            <person name="Taylor A."/>
            <person name="Grigoriev I.V."/>
            <person name="Nagy L.G."/>
            <person name="Martin F."/>
            <person name="Kauserud H."/>
        </authorList>
    </citation>
    <scope>NUCLEOTIDE SEQUENCE</scope>
    <source>
        <strain evidence="1">9144</strain>
    </source>
</reference>
<evidence type="ECO:0000313" key="1">
    <source>
        <dbReference type="EMBL" id="KAJ7220681.1"/>
    </source>
</evidence>
<sequence>MAALLERLVYPRNPGRLSKMAQLIRPATPTSRCRGRRSGIDLKSSNCVATGEDQDRASAGRTNSDMTRLTYVLKPVDWRNYEADGIHVDPGPRPLKRNRYDANANGDVHNLRRELWEVRRRLNVEILREREITEKLRAHGAQEPPNEEQDSEFATKVRVQQLQSELQTERALRRKADALVQDVRRECKTPFVVPALFDAFVEISQMTSDVVEER</sequence>
<organism evidence="1 2">
    <name type="scientific">Mycena pura</name>
    <dbReference type="NCBI Taxonomy" id="153505"/>
    <lineage>
        <taxon>Eukaryota</taxon>
        <taxon>Fungi</taxon>
        <taxon>Dikarya</taxon>
        <taxon>Basidiomycota</taxon>
        <taxon>Agaricomycotina</taxon>
        <taxon>Agaricomycetes</taxon>
        <taxon>Agaricomycetidae</taxon>
        <taxon>Agaricales</taxon>
        <taxon>Marasmiineae</taxon>
        <taxon>Mycenaceae</taxon>
        <taxon>Mycena</taxon>
    </lineage>
</organism>
<dbReference type="AlphaFoldDB" id="A0AAD6VWZ0"/>
<proteinExistence type="predicted"/>